<dbReference type="SUPFAM" id="SSF47576">
    <property type="entry name" value="Calponin-homology domain, CH-domain"/>
    <property type="match status" value="1"/>
</dbReference>
<feature type="domain" description="SH3" evidence="5">
    <location>
        <begin position="162"/>
        <end position="221"/>
    </location>
</feature>
<dbReference type="Gene3D" id="2.30.30.40">
    <property type="entry name" value="SH3 Domains"/>
    <property type="match status" value="1"/>
</dbReference>
<reference evidence="8" key="1">
    <citation type="submission" date="2020-03" db="EMBL/GenBank/DDBJ databases">
        <title>Studies in the Genomics of Life Span.</title>
        <authorList>
            <person name="Glass D."/>
        </authorList>
    </citation>
    <scope>NUCLEOTIDE SEQUENCE</scope>
    <source>
        <strain evidence="8">LTLLF</strain>
        <tissue evidence="8">Muscle</tissue>
    </source>
</reference>
<dbReference type="PROSITE" id="PS50010">
    <property type="entry name" value="DH_2"/>
    <property type="match status" value="1"/>
</dbReference>
<dbReference type="InterPro" id="IPR035899">
    <property type="entry name" value="DBL_dom_sf"/>
</dbReference>
<evidence type="ECO:0000256" key="4">
    <source>
        <dbReference type="SAM" id="MobiDB-lite"/>
    </source>
</evidence>
<dbReference type="InterPro" id="IPR001452">
    <property type="entry name" value="SH3_domain"/>
</dbReference>
<feature type="compositionally biased region" description="Polar residues" evidence="4">
    <location>
        <begin position="138"/>
        <end position="152"/>
    </location>
</feature>
<evidence type="ECO:0000259" key="5">
    <source>
        <dbReference type="PROSITE" id="PS50002"/>
    </source>
</evidence>
<dbReference type="PANTHER" id="PTHR46026">
    <property type="entry name" value="RHO-TYPE GUANINE NUCLEOTIDE EXCHANGE FACTOR, ISOFORM F"/>
    <property type="match status" value="1"/>
</dbReference>
<evidence type="ECO:0000259" key="7">
    <source>
        <dbReference type="PROSITE" id="PS50021"/>
    </source>
</evidence>
<keyword evidence="1 3" id="KW-0728">SH3 domain</keyword>
<evidence type="ECO:0000256" key="2">
    <source>
        <dbReference type="ARBA" id="ARBA00022658"/>
    </source>
</evidence>
<comment type="caution">
    <text evidence="8">The sequence shown here is derived from an EMBL/GenBank/DDBJ whole genome shotgun (WGS) entry which is preliminary data.</text>
</comment>
<dbReference type="Pfam" id="PF16615">
    <property type="entry name" value="RhoGEF67_u1"/>
    <property type="match status" value="1"/>
</dbReference>
<evidence type="ECO:0000259" key="6">
    <source>
        <dbReference type="PROSITE" id="PS50010"/>
    </source>
</evidence>
<name>A0A8J6L9M5_MICOH</name>
<dbReference type="PROSITE" id="PS50021">
    <property type="entry name" value="CH"/>
    <property type="match status" value="1"/>
</dbReference>
<dbReference type="SMART" id="SM00326">
    <property type="entry name" value="SH3"/>
    <property type="match status" value="1"/>
</dbReference>
<dbReference type="InterPro" id="IPR036872">
    <property type="entry name" value="CH_dom_sf"/>
</dbReference>
<evidence type="ECO:0000313" key="9">
    <source>
        <dbReference type="Proteomes" id="UP000710432"/>
    </source>
</evidence>
<dbReference type="InterPro" id="IPR035788">
    <property type="entry name" value="AlphaPIX_SH3"/>
</dbReference>
<feature type="domain" description="Calponin-homology (CH)" evidence="7">
    <location>
        <begin position="1"/>
        <end position="111"/>
    </location>
</feature>
<dbReference type="PRINTS" id="PR00452">
    <property type="entry name" value="SH3DOMAIN"/>
</dbReference>
<protein>
    <submittedName>
        <fullName evidence="8">Rho guanine nucleotide exchange factor 6</fullName>
    </submittedName>
</protein>
<dbReference type="PRINTS" id="PR00888">
    <property type="entry name" value="SM22CALPONIN"/>
</dbReference>
<proteinExistence type="predicted"/>
<dbReference type="GO" id="GO:0005085">
    <property type="term" value="F:guanyl-nucleotide exchange factor activity"/>
    <property type="evidence" value="ECO:0007669"/>
    <property type="project" value="UniProtKB-KW"/>
</dbReference>
<dbReference type="PROSITE" id="PS50002">
    <property type="entry name" value="SH3"/>
    <property type="match status" value="1"/>
</dbReference>
<dbReference type="FunFam" id="1.10.418.10:FF:000049">
    <property type="entry name" value="Rho guanine nucleotide exchange factor 7 isoform X1"/>
    <property type="match status" value="1"/>
</dbReference>
<dbReference type="SUPFAM" id="SSF50044">
    <property type="entry name" value="SH3-domain"/>
    <property type="match status" value="1"/>
</dbReference>
<dbReference type="InterPro" id="IPR003096">
    <property type="entry name" value="SM22_calponin"/>
</dbReference>
<dbReference type="GO" id="GO:0005737">
    <property type="term" value="C:cytoplasm"/>
    <property type="evidence" value="ECO:0007669"/>
    <property type="project" value="TreeGrafter"/>
</dbReference>
<dbReference type="EMBL" id="JAATJU010001200">
    <property type="protein sequence ID" value="KAH0520177.1"/>
    <property type="molecule type" value="Genomic_DNA"/>
</dbReference>
<dbReference type="InterPro" id="IPR000219">
    <property type="entry name" value="DH_dom"/>
</dbReference>
<dbReference type="SUPFAM" id="SSF48065">
    <property type="entry name" value="DBL homology domain (DH-domain)"/>
    <property type="match status" value="1"/>
</dbReference>
<dbReference type="CDD" id="cd12060">
    <property type="entry name" value="SH3_alphaPIX"/>
    <property type="match status" value="1"/>
</dbReference>
<dbReference type="Gene3D" id="1.10.418.10">
    <property type="entry name" value="Calponin-like domain"/>
    <property type="match status" value="1"/>
</dbReference>
<dbReference type="Pfam" id="PF00307">
    <property type="entry name" value="CH"/>
    <property type="match status" value="1"/>
</dbReference>
<gene>
    <name evidence="8" type="ORF">LTLLF_207820</name>
</gene>
<feature type="compositionally biased region" description="Low complexity" evidence="4">
    <location>
        <begin position="122"/>
        <end position="133"/>
    </location>
</feature>
<dbReference type="AlphaFoldDB" id="A0A8J6L9M5"/>
<dbReference type="PANTHER" id="PTHR46026:SF2">
    <property type="entry name" value="RHO GUANINE NUCLEOTIDE EXCHANGE FACTOR 6"/>
    <property type="match status" value="1"/>
</dbReference>
<feature type="region of interest" description="Disordered" evidence="4">
    <location>
        <begin position="114"/>
        <end position="153"/>
    </location>
</feature>
<feature type="domain" description="DH" evidence="6">
    <location>
        <begin position="243"/>
        <end position="328"/>
    </location>
</feature>
<evidence type="ECO:0000313" key="8">
    <source>
        <dbReference type="EMBL" id="KAH0520177.1"/>
    </source>
</evidence>
<keyword evidence="2" id="KW-0344">Guanine-nucleotide releasing factor</keyword>
<dbReference type="SMART" id="SM00033">
    <property type="entry name" value="CH"/>
    <property type="match status" value="1"/>
</dbReference>
<accession>A0A8J6L9M5</accession>
<dbReference type="Proteomes" id="UP000710432">
    <property type="component" value="Unassembled WGS sequence"/>
</dbReference>
<dbReference type="InterPro" id="IPR036028">
    <property type="entry name" value="SH3-like_dom_sf"/>
</dbReference>
<dbReference type="GO" id="GO:0030027">
    <property type="term" value="C:lamellipodium"/>
    <property type="evidence" value="ECO:0007669"/>
    <property type="project" value="TreeGrafter"/>
</dbReference>
<dbReference type="Pfam" id="PF07653">
    <property type="entry name" value="SH3_2"/>
    <property type="match status" value="1"/>
</dbReference>
<dbReference type="FunFam" id="2.30.30.40:FF:000034">
    <property type="entry name" value="Rho guanine nucleotide exchange factor (GEF) 7"/>
    <property type="match status" value="1"/>
</dbReference>
<dbReference type="InterPro" id="IPR001715">
    <property type="entry name" value="CH_dom"/>
</dbReference>
<dbReference type="CDD" id="cd21265">
    <property type="entry name" value="CH_alphaPIX"/>
    <property type="match status" value="1"/>
</dbReference>
<evidence type="ECO:0000256" key="3">
    <source>
        <dbReference type="PROSITE-ProRule" id="PRU00192"/>
    </source>
</evidence>
<evidence type="ECO:0000256" key="1">
    <source>
        <dbReference type="ARBA" id="ARBA00022443"/>
    </source>
</evidence>
<organism evidence="8 9">
    <name type="scientific">Microtus ochrogaster</name>
    <name type="common">Prairie vole</name>
    <dbReference type="NCBI Taxonomy" id="79684"/>
    <lineage>
        <taxon>Eukaryota</taxon>
        <taxon>Metazoa</taxon>
        <taxon>Chordata</taxon>
        <taxon>Craniata</taxon>
        <taxon>Vertebrata</taxon>
        <taxon>Euteleostomi</taxon>
        <taxon>Mammalia</taxon>
        <taxon>Eutheria</taxon>
        <taxon>Euarchontoglires</taxon>
        <taxon>Glires</taxon>
        <taxon>Rodentia</taxon>
        <taxon>Myomorpha</taxon>
        <taxon>Muroidea</taxon>
        <taxon>Cricetidae</taxon>
        <taxon>Arvicolinae</taxon>
        <taxon>Microtus</taxon>
    </lineage>
</organism>
<sequence length="328" mass="36903">MNREERVVTWLISLGVLESPKKTICDPEEFLKSSLKNGVVLCKLISRLLPGSVEKYCLEPQTEDDCINNISDFLKGCATLQVEVFEPDDLYSGANFSKVLSTLLAVNKATEDQLSERPCGRSSSLSATATNSAPPNPQTTVPSTTPAQQSQAKAVEMTENGSHQLIVKARFNFKQTNEDELSVCKGDIIYVTRVEEGGWWEGTLNGRTGWFPSNYVREIKPSERPLSPKAVKGFDAAPLTKNYYTVVLQNILDTEKEYAKELQSLLVTYLRPLQSNNKNKISQLNTELHSLASFINQFGLEITYLYLQRLELQEDHYIHPAFTWVQEI</sequence>
<dbReference type="GO" id="GO:0030032">
    <property type="term" value="P:lamellipodium assembly"/>
    <property type="evidence" value="ECO:0007669"/>
    <property type="project" value="TreeGrafter"/>
</dbReference>